<proteinExistence type="inferred from homology"/>
<dbReference type="HAMAP" id="MF_02220">
    <property type="entry name" value="XylB"/>
    <property type="match status" value="1"/>
</dbReference>
<evidence type="ECO:0000256" key="5">
    <source>
        <dbReference type="ARBA" id="ARBA00022777"/>
    </source>
</evidence>
<evidence type="ECO:0000256" key="2">
    <source>
        <dbReference type="ARBA" id="ARBA00022629"/>
    </source>
</evidence>
<dbReference type="InterPro" id="IPR043129">
    <property type="entry name" value="ATPase_NBD"/>
</dbReference>
<comment type="function">
    <text evidence="8">Catalyzes the phosphorylation of D-xylulose to D-xylulose 5-phosphate.</text>
</comment>
<dbReference type="CDD" id="cd07809">
    <property type="entry name" value="ASKHA_NBD_FGGY_BaXK-like"/>
    <property type="match status" value="1"/>
</dbReference>
<evidence type="ECO:0000256" key="4">
    <source>
        <dbReference type="ARBA" id="ARBA00022741"/>
    </source>
</evidence>
<feature type="domain" description="Carbohydrate kinase FGGY N-terminal" evidence="11">
    <location>
        <begin position="9"/>
        <end position="246"/>
    </location>
</feature>
<dbReference type="PANTHER" id="PTHR43095:SF5">
    <property type="entry name" value="XYLULOSE KINASE"/>
    <property type="match status" value="1"/>
</dbReference>
<evidence type="ECO:0000256" key="3">
    <source>
        <dbReference type="ARBA" id="ARBA00022679"/>
    </source>
</evidence>
<dbReference type="EC" id="2.7.1.17" evidence="8 10"/>
<keyword evidence="7 8" id="KW-0119">Carbohydrate metabolism</keyword>
<evidence type="ECO:0000259" key="12">
    <source>
        <dbReference type="Pfam" id="PF02782"/>
    </source>
</evidence>
<dbReference type="NCBIfam" id="TIGR01312">
    <property type="entry name" value="XylB"/>
    <property type="match status" value="1"/>
</dbReference>
<dbReference type="SUPFAM" id="SSF53067">
    <property type="entry name" value="Actin-like ATPase domain"/>
    <property type="match status" value="2"/>
</dbReference>
<sequence>MSAAEGPLVVGVDTSTQSTKALVVDASTGQVVASGQAPHRVSSGAARESDPRQWWDALCEALRQCGDAAHEAAAVSIGGQQHGLVTLDGRGEPVRPALLWNDVRSAPQARRLTEELGGAKFWAERTGSVPAASFTVTKWAWLAENEPESVRATKAVRLPHDYLTERLTGQGTTDRGDASGTGWWASGTESYDEEILARVGLDPAMLPRVVRPGEIAGTVRDSHELPFSKGTLVAPGTGDNAAAALGLGLRPGMPVLSLGTSGTVYAVSRRRPADPTGTVAGFADAHGDWLPLACTLNCTLAVDRLATLLGLDREAVEPTTGLTLLPYLDGERTPNLPNASGLLHGLRHDTTAGQLLQAAYDGAVHALLGALDLVRDEDADRSAPLLLIGGGARGTAWQQTVRRLSGRPVQVPEARELVALGAAAQAAGLLTGEDPAAVARRWNTTRGPVLDAVERDDETLARISGVLSDAAPLLERNPEAH</sequence>
<keyword evidence="3 8" id="KW-0808">Transferase</keyword>
<dbReference type="InterPro" id="IPR050406">
    <property type="entry name" value="FGGY_Carb_Kinase"/>
</dbReference>
<evidence type="ECO:0000313" key="13">
    <source>
        <dbReference type="EMBL" id="XDQ09117.1"/>
    </source>
</evidence>
<feature type="active site" description="Proton acceptor" evidence="8">
    <location>
        <position position="239"/>
    </location>
</feature>
<comment type="catalytic activity">
    <reaction evidence="8 10">
        <text>D-xylulose + ATP = D-xylulose 5-phosphate + ADP + H(+)</text>
        <dbReference type="Rhea" id="RHEA:10964"/>
        <dbReference type="ChEBI" id="CHEBI:15378"/>
        <dbReference type="ChEBI" id="CHEBI:17140"/>
        <dbReference type="ChEBI" id="CHEBI:30616"/>
        <dbReference type="ChEBI" id="CHEBI:57737"/>
        <dbReference type="ChEBI" id="CHEBI:456216"/>
        <dbReference type="EC" id="2.7.1.17"/>
    </reaction>
</comment>
<keyword evidence="5 8" id="KW-0418">Kinase</keyword>
<evidence type="ECO:0000256" key="9">
    <source>
        <dbReference type="RuleBase" id="RU003733"/>
    </source>
</evidence>
<evidence type="ECO:0000256" key="1">
    <source>
        <dbReference type="ARBA" id="ARBA00009156"/>
    </source>
</evidence>
<dbReference type="GO" id="GO:0042732">
    <property type="term" value="P:D-xylose metabolic process"/>
    <property type="evidence" value="ECO:0007669"/>
    <property type="project" value="UniProtKB-KW"/>
</dbReference>
<protein>
    <recommendedName>
        <fullName evidence="8 10">Xylulose kinase</fullName>
        <shortName evidence="8 10">Xylulokinase</shortName>
        <ecNumber evidence="8 10">2.7.1.17</ecNumber>
    </recommendedName>
</protein>
<evidence type="ECO:0000256" key="6">
    <source>
        <dbReference type="ARBA" id="ARBA00022840"/>
    </source>
</evidence>
<dbReference type="Pfam" id="PF02782">
    <property type="entry name" value="FGGY_C"/>
    <property type="match status" value="1"/>
</dbReference>
<feature type="binding site" evidence="8">
    <location>
        <begin position="81"/>
        <end position="82"/>
    </location>
    <ligand>
        <name>substrate</name>
    </ligand>
</feature>
<name>A0AB39MV27_9ACTN</name>
<evidence type="ECO:0000256" key="7">
    <source>
        <dbReference type="ARBA" id="ARBA00023277"/>
    </source>
</evidence>
<gene>
    <name evidence="8 10 13" type="primary">xylB</name>
    <name evidence="13" type="ORF">AB5J55_05410</name>
</gene>
<dbReference type="GO" id="GO:0005998">
    <property type="term" value="P:xylulose catabolic process"/>
    <property type="evidence" value="ECO:0007669"/>
    <property type="project" value="UniProtKB-UniRule"/>
</dbReference>
<feature type="site" description="Important for activity" evidence="8">
    <location>
        <position position="13"/>
    </location>
</feature>
<dbReference type="InterPro" id="IPR018483">
    <property type="entry name" value="Carb_kinase_FGGY_CS"/>
</dbReference>
<dbReference type="InterPro" id="IPR018484">
    <property type="entry name" value="FGGY_N"/>
</dbReference>
<keyword evidence="4 8" id="KW-0547">Nucleotide-binding</keyword>
<dbReference type="AlphaFoldDB" id="A0AB39MV27"/>
<dbReference type="GO" id="GO:0004856">
    <property type="term" value="F:D-xylulokinase activity"/>
    <property type="evidence" value="ECO:0007669"/>
    <property type="project" value="UniProtKB-UniRule"/>
</dbReference>
<dbReference type="InterPro" id="IPR018485">
    <property type="entry name" value="FGGY_C"/>
</dbReference>
<organism evidence="13">
    <name type="scientific">Streptomyces sp. R11</name>
    <dbReference type="NCBI Taxonomy" id="3238625"/>
    <lineage>
        <taxon>Bacteria</taxon>
        <taxon>Bacillati</taxon>
        <taxon>Actinomycetota</taxon>
        <taxon>Actinomycetes</taxon>
        <taxon>Kitasatosporales</taxon>
        <taxon>Streptomycetaceae</taxon>
        <taxon>Streptomyces</taxon>
    </lineage>
</organism>
<evidence type="ECO:0000256" key="8">
    <source>
        <dbReference type="HAMAP-Rule" id="MF_02220"/>
    </source>
</evidence>
<dbReference type="RefSeq" id="WP_369269555.1">
    <property type="nucleotide sequence ID" value="NZ_CP163432.1"/>
</dbReference>
<dbReference type="PIRSF" id="PIRSF000538">
    <property type="entry name" value="GlpK"/>
    <property type="match status" value="1"/>
</dbReference>
<dbReference type="InterPro" id="IPR000577">
    <property type="entry name" value="Carb_kinase_FGGY"/>
</dbReference>
<accession>A0AB39MV27</accession>
<evidence type="ECO:0000256" key="10">
    <source>
        <dbReference type="RuleBase" id="RU364073"/>
    </source>
</evidence>
<comment type="similarity">
    <text evidence="1 8 9">Belongs to the FGGY kinase family.</text>
</comment>
<dbReference type="Pfam" id="PF00370">
    <property type="entry name" value="FGGY_N"/>
    <property type="match status" value="1"/>
</dbReference>
<keyword evidence="6 8" id="KW-0067">ATP-binding</keyword>
<reference evidence="13" key="1">
    <citation type="submission" date="2024-07" db="EMBL/GenBank/DDBJ databases">
        <authorList>
            <person name="Yu S.T."/>
        </authorList>
    </citation>
    <scope>NUCLEOTIDE SEQUENCE</scope>
    <source>
        <strain evidence="13">R11</strain>
    </source>
</reference>
<dbReference type="PANTHER" id="PTHR43095">
    <property type="entry name" value="SUGAR KINASE"/>
    <property type="match status" value="1"/>
</dbReference>
<dbReference type="InterPro" id="IPR006000">
    <property type="entry name" value="Xylulokinase"/>
</dbReference>
<dbReference type="PROSITE" id="PS00933">
    <property type="entry name" value="FGGY_KINASES_1"/>
    <property type="match status" value="1"/>
</dbReference>
<keyword evidence="2 8" id="KW-0859">Xylose metabolism</keyword>
<feature type="domain" description="Carbohydrate kinase FGGY C-terminal" evidence="12">
    <location>
        <begin position="309"/>
        <end position="427"/>
    </location>
</feature>
<dbReference type="GO" id="GO:0005524">
    <property type="term" value="F:ATP binding"/>
    <property type="evidence" value="ECO:0007669"/>
    <property type="project" value="UniProtKB-UniRule"/>
</dbReference>
<dbReference type="Gene3D" id="3.30.420.40">
    <property type="match status" value="2"/>
</dbReference>
<dbReference type="EMBL" id="CP163432">
    <property type="protein sequence ID" value="XDQ09117.1"/>
    <property type="molecule type" value="Genomic_DNA"/>
</dbReference>
<evidence type="ECO:0000259" key="11">
    <source>
        <dbReference type="Pfam" id="PF00370"/>
    </source>
</evidence>
<dbReference type="PROSITE" id="PS00445">
    <property type="entry name" value="FGGY_KINASES_2"/>
    <property type="match status" value="1"/>
</dbReference>